<dbReference type="Proteomes" id="UP000016480">
    <property type="component" value="Unassembled WGS sequence"/>
</dbReference>
<sequence>MKLKSVDQYQALKIAKTHLNVTNNKHFINTLISLKINLGTLLLLIG</sequence>
<name>A0A8T0C152_9GAMM</name>
<dbReference type="EMBL" id="AHCD03000044">
    <property type="protein sequence ID" value="KAF7781364.1"/>
    <property type="molecule type" value="Genomic_DNA"/>
</dbReference>
<gene>
    <name evidence="1" type="ORF">PRUB_b0556</name>
</gene>
<proteinExistence type="predicted"/>
<evidence type="ECO:0000313" key="2">
    <source>
        <dbReference type="Proteomes" id="UP000016480"/>
    </source>
</evidence>
<reference evidence="1 2" key="1">
    <citation type="journal article" date="2012" name="J. Bacteriol.">
        <title>Genome sequence of the cycloprodigiosin-producing bacterial strain Pseudoalteromonas rubra ATCC 29570(T).</title>
        <authorList>
            <person name="Xie B.B."/>
            <person name="Shu Y.L."/>
            <person name="Qin Q.L."/>
            <person name="Rong J.C."/>
            <person name="Zhang X.Y."/>
            <person name="Chen X.L."/>
            <person name="Zhou B.C."/>
            <person name="Zhang Y.Z."/>
        </authorList>
    </citation>
    <scope>NUCLEOTIDE SEQUENCE [LARGE SCALE GENOMIC DNA]</scope>
    <source>
        <strain evidence="1 2">DSM 6842</strain>
    </source>
</reference>
<comment type="caution">
    <text evidence="1">The sequence shown here is derived from an EMBL/GenBank/DDBJ whole genome shotgun (WGS) entry which is preliminary data.</text>
</comment>
<accession>A0A8T0C152</accession>
<protein>
    <submittedName>
        <fullName evidence="1">Uncharacterized protein</fullName>
    </submittedName>
</protein>
<dbReference type="AlphaFoldDB" id="A0A8T0C152"/>
<organism evidence="1 2">
    <name type="scientific">Pseudoalteromonas rubra</name>
    <dbReference type="NCBI Taxonomy" id="43658"/>
    <lineage>
        <taxon>Bacteria</taxon>
        <taxon>Pseudomonadati</taxon>
        <taxon>Pseudomonadota</taxon>
        <taxon>Gammaproteobacteria</taxon>
        <taxon>Alteromonadales</taxon>
        <taxon>Pseudoalteromonadaceae</taxon>
        <taxon>Pseudoalteromonas</taxon>
    </lineage>
</organism>
<evidence type="ECO:0000313" key="1">
    <source>
        <dbReference type="EMBL" id="KAF7781364.1"/>
    </source>
</evidence>